<comment type="caution">
    <text evidence="3">The sequence shown here is derived from an EMBL/GenBank/DDBJ whole genome shotgun (WGS) entry which is preliminary data.</text>
</comment>
<feature type="transmembrane region" description="Helical" evidence="2">
    <location>
        <begin position="114"/>
        <end position="133"/>
    </location>
</feature>
<accession>A0A9W6HWR9</accession>
<keyword evidence="2" id="KW-1133">Transmembrane helix</keyword>
<keyword evidence="2" id="KW-0472">Membrane</keyword>
<feature type="compositionally biased region" description="Basic and acidic residues" evidence="1">
    <location>
        <begin position="183"/>
        <end position="200"/>
    </location>
</feature>
<name>A0A9W6HWR9_9ACTN</name>
<reference evidence="3" key="1">
    <citation type="journal article" date="2014" name="Int. J. Syst. Evol. Microbiol.">
        <title>Complete genome sequence of Corynebacterium casei LMG S-19264T (=DSM 44701T), isolated from a smear-ripened cheese.</title>
        <authorList>
            <consortium name="US DOE Joint Genome Institute (JGI-PGF)"/>
            <person name="Walter F."/>
            <person name="Albersmeier A."/>
            <person name="Kalinowski J."/>
            <person name="Ruckert C."/>
        </authorList>
    </citation>
    <scope>NUCLEOTIDE SEQUENCE</scope>
    <source>
        <strain evidence="3">VKM Ac-2007</strain>
    </source>
</reference>
<dbReference type="EMBL" id="BSEV01000001">
    <property type="protein sequence ID" value="GLK07109.1"/>
    <property type="molecule type" value="Genomic_DNA"/>
</dbReference>
<gene>
    <name evidence="3" type="ORF">GCM10017600_05140</name>
</gene>
<evidence type="ECO:0000256" key="2">
    <source>
        <dbReference type="SAM" id="Phobius"/>
    </source>
</evidence>
<reference evidence="3" key="2">
    <citation type="submission" date="2023-01" db="EMBL/GenBank/DDBJ databases">
        <authorList>
            <person name="Sun Q."/>
            <person name="Evtushenko L."/>
        </authorList>
    </citation>
    <scope>NUCLEOTIDE SEQUENCE</scope>
    <source>
        <strain evidence="3">VKM Ac-2007</strain>
    </source>
</reference>
<dbReference type="Proteomes" id="UP001143474">
    <property type="component" value="Unassembled WGS sequence"/>
</dbReference>
<sequence length="200" mass="21206">MPLALFGKRHTIVIPDTRLNQVKAQVVRAADLASERVGPVAAQAREAAIQAREAASHARGAAGDRIYVAREWAAPKLDAAAHSVEEQLAPKVSALLSQAASKVDPTPRTRSRRWPTLLLLTGLAVGAVGFALYRKSADQWTDAMKENASDASRWASEKARSASAKVSDVAEEAKAKIGAKADQAGEKAEHAADQASKKLP</sequence>
<proteinExistence type="predicted"/>
<evidence type="ECO:0000256" key="1">
    <source>
        <dbReference type="SAM" id="MobiDB-lite"/>
    </source>
</evidence>
<organism evidence="3 4">
    <name type="scientific">Streptosporangium carneum</name>
    <dbReference type="NCBI Taxonomy" id="47481"/>
    <lineage>
        <taxon>Bacteria</taxon>
        <taxon>Bacillati</taxon>
        <taxon>Actinomycetota</taxon>
        <taxon>Actinomycetes</taxon>
        <taxon>Streptosporangiales</taxon>
        <taxon>Streptosporangiaceae</taxon>
        <taxon>Streptosporangium</taxon>
    </lineage>
</organism>
<evidence type="ECO:0000313" key="4">
    <source>
        <dbReference type="Proteomes" id="UP001143474"/>
    </source>
</evidence>
<keyword evidence="4" id="KW-1185">Reference proteome</keyword>
<keyword evidence="2" id="KW-0812">Transmembrane</keyword>
<feature type="region of interest" description="Disordered" evidence="1">
    <location>
        <begin position="177"/>
        <end position="200"/>
    </location>
</feature>
<dbReference type="AlphaFoldDB" id="A0A9W6HWR9"/>
<protein>
    <submittedName>
        <fullName evidence="3">Uncharacterized protein</fullName>
    </submittedName>
</protein>
<evidence type="ECO:0000313" key="3">
    <source>
        <dbReference type="EMBL" id="GLK07109.1"/>
    </source>
</evidence>